<name>A0A8U0HPZ8_9EURY</name>
<evidence type="ECO:0000313" key="1">
    <source>
        <dbReference type="EMBL" id="UPV72958.1"/>
    </source>
</evidence>
<proteinExistence type="predicted"/>
<gene>
    <name evidence="1" type="ORF">M0R89_10400</name>
</gene>
<dbReference type="EMBL" id="CP096659">
    <property type="protein sequence ID" value="UPV72958.1"/>
    <property type="molecule type" value="Genomic_DNA"/>
</dbReference>
<evidence type="ECO:0000313" key="2">
    <source>
        <dbReference type="Proteomes" id="UP000830729"/>
    </source>
</evidence>
<dbReference type="AlphaFoldDB" id="A0A8U0HPZ8"/>
<reference evidence="1 2" key="1">
    <citation type="submission" date="2022-04" db="EMBL/GenBank/DDBJ databases">
        <title>Diverse halophilic archaea isolated from saline environments.</title>
        <authorList>
            <person name="Cui H.-L."/>
        </authorList>
    </citation>
    <scope>NUCLEOTIDE SEQUENCE [LARGE SCALE GENOMIC DNA]</scope>
    <source>
        <strain evidence="1 2">XZYJT49</strain>
    </source>
</reference>
<accession>A0A8U0HPZ8</accession>
<dbReference type="RefSeq" id="WP_248649017.1">
    <property type="nucleotide sequence ID" value="NZ_CP096659.1"/>
</dbReference>
<sequence>MEFTEADEGASVFDADRQKIGVVTEVRDGDAYVEPDPSLGEELKAKLDWGSHEADDDAFSLQSEWVDERDDGEILLRNRPLE</sequence>
<dbReference type="GeneID" id="72185613"/>
<dbReference type="Proteomes" id="UP000830729">
    <property type="component" value="Chromosome"/>
</dbReference>
<keyword evidence="2" id="KW-1185">Reference proteome</keyword>
<protein>
    <submittedName>
        <fullName evidence="1">PRC-barrel domain containing protein</fullName>
    </submittedName>
</protein>
<organism evidence="1 2">
    <name type="scientific">Halorussus limi</name>
    <dbReference type="NCBI Taxonomy" id="2938695"/>
    <lineage>
        <taxon>Archaea</taxon>
        <taxon>Methanobacteriati</taxon>
        <taxon>Methanobacteriota</taxon>
        <taxon>Stenosarchaea group</taxon>
        <taxon>Halobacteria</taxon>
        <taxon>Halobacteriales</taxon>
        <taxon>Haladaptataceae</taxon>
        <taxon>Halorussus</taxon>
    </lineage>
</organism>
<dbReference type="KEGG" id="halx:M0R89_10400"/>